<dbReference type="InterPro" id="IPR027417">
    <property type="entry name" value="P-loop_NTPase"/>
</dbReference>
<comment type="caution">
    <text evidence="10">The sequence shown here is derived from an EMBL/GenBank/DDBJ whole genome shotgun (WGS) entry which is preliminary data.</text>
</comment>
<dbReference type="Proteomes" id="UP000267654">
    <property type="component" value="Unassembled WGS sequence"/>
</dbReference>
<dbReference type="EMBL" id="QMQB01000167">
    <property type="protein sequence ID" value="RLE12317.1"/>
    <property type="molecule type" value="Genomic_DNA"/>
</dbReference>
<evidence type="ECO:0000256" key="3">
    <source>
        <dbReference type="ARBA" id="ARBA00022475"/>
    </source>
</evidence>
<keyword evidence="4" id="KW-0547">Nucleotide-binding</keyword>
<organism evidence="10 11">
    <name type="scientific">Aerophobetes bacterium</name>
    <dbReference type="NCBI Taxonomy" id="2030807"/>
    <lineage>
        <taxon>Bacteria</taxon>
        <taxon>Candidatus Aerophobota</taxon>
    </lineage>
</organism>
<feature type="domain" description="ABC transporter" evidence="9">
    <location>
        <begin position="24"/>
        <end position="254"/>
    </location>
</feature>
<keyword evidence="2" id="KW-0813">Transport</keyword>
<evidence type="ECO:0000256" key="2">
    <source>
        <dbReference type="ARBA" id="ARBA00022448"/>
    </source>
</evidence>
<dbReference type="InterPro" id="IPR005894">
    <property type="entry name" value="DrrA"/>
</dbReference>
<dbReference type="NCBIfam" id="TIGR01188">
    <property type="entry name" value="drrA"/>
    <property type="match status" value="1"/>
</dbReference>
<dbReference type="InterPro" id="IPR017871">
    <property type="entry name" value="ABC_transporter-like_CS"/>
</dbReference>
<gene>
    <name evidence="10" type="ORF">DRI96_04715</name>
</gene>
<evidence type="ECO:0000256" key="7">
    <source>
        <dbReference type="ARBA" id="ARBA00023136"/>
    </source>
</evidence>
<proteinExistence type="inferred from homology"/>
<dbReference type="AlphaFoldDB" id="A0A662DCU2"/>
<keyword evidence="6" id="KW-1278">Translocase</keyword>
<comment type="subcellular location">
    <subcellularLocation>
        <location evidence="1">Cell membrane</location>
        <topology evidence="1">Peripheral membrane protein</topology>
        <orientation evidence="1">Cytoplasmic side</orientation>
    </subcellularLocation>
</comment>
<evidence type="ECO:0000256" key="1">
    <source>
        <dbReference type="ARBA" id="ARBA00004413"/>
    </source>
</evidence>
<dbReference type="Pfam" id="PF13732">
    <property type="entry name" value="DrrA1-3_C"/>
    <property type="match status" value="1"/>
</dbReference>
<dbReference type="GO" id="GO:0016887">
    <property type="term" value="F:ATP hydrolysis activity"/>
    <property type="evidence" value="ECO:0007669"/>
    <property type="project" value="InterPro"/>
</dbReference>
<evidence type="ECO:0000256" key="5">
    <source>
        <dbReference type="ARBA" id="ARBA00022840"/>
    </source>
</evidence>
<dbReference type="InterPro" id="IPR003593">
    <property type="entry name" value="AAA+_ATPase"/>
</dbReference>
<dbReference type="PROSITE" id="PS50893">
    <property type="entry name" value="ABC_TRANSPORTER_2"/>
    <property type="match status" value="1"/>
</dbReference>
<dbReference type="GO" id="GO:0005886">
    <property type="term" value="C:plasma membrane"/>
    <property type="evidence" value="ECO:0007669"/>
    <property type="project" value="UniProtKB-SubCell"/>
</dbReference>
<evidence type="ECO:0000256" key="6">
    <source>
        <dbReference type="ARBA" id="ARBA00022967"/>
    </source>
</evidence>
<dbReference type="InterPro" id="IPR003439">
    <property type="entry name" value="ABC_transporter-like_ATP-bd"/>
</dbReference>
<dbReference type="SMART" id="SM00382">
    <property type="entry name" value="AAA"/>
    <property type="match status" value="1"/>
</dbReference>
<dbReference type="PANTHER" id="PTHR42711:SF5">
    <property type="entry name" value="ABC TRANSPORTER ATP-BINDING PROTEIN NATA"/>
    <property type="match status" value="1"/>
</dbReference>
<accession>A0A662DCU2</accession>
<keyword evidence="5 10" id="KW-0067">ATP-binding</keyword>
<reference evidence="10 11" key="1">
    <citation type="submission" date="2018-06" db="EMBL/GenBank/DDBJ databases">
        <title>Extensive metabolic versatility and redundancy in microbially diverse, dynamic hydrothermal sediments.</title>
        <authorList>
            <person name="Dombrowski N."/>
            <person name="Teske A."/>
            <person name="Baker B.J."/>
        </authorList>
    </citation>
    <scope>NUCLEOTIDE SEQUENCE [LARGE SCALE GENOMIC DNA]</scope>
    <source>
        <strain evidence="10">B19_G9</strain>
    </source>
</reference>
<dbReference type="InterPro" id="IPR050763">
    <property type="entry name" value="ABC_transporter_ATP-binding"/>
</dbReference>
<dbReference type="SUPFAM" id="SSF52540">
    <property type="entry name" value="P-loop containing nucleoside triphosphate hydrolases"/>
    <property type="match status" value="1"/>
</dbReference>
<keyword evidence="3" id="KW-1003">Cell membrane</keyword>
<keyword evidence="7" id="KW-0472">Membrane</keyword>
<evidence type="ECO:0000256" key="8">
    <source>
        <dbReference type="ARBA" id="ARBA00049985"/>
    </source>
</evidence>
<evidence type="ECO:0000313" key="10">
    <source>
        <dbReference type="EMBL" id="RLE12317.1"/>
    </source>
</evidence>
<dbReference type="PANTHER" id="PTHR42711">
    <property type="entry name" value="ABC TRANSPORTER ATP-BINDING PROTEIN"/>
    <property type="match status" value="1"/>
</dbReference>
<dbReference type="PROSITE" id="PS00211">
    <property type="entry name" value="ABC_TRANSPORTER_1"/>
    <property type="match status" value="1"/>
</dbReference>
<sequence length="331" mass="37735">MDKYKLAPEFGGERKTTQEDKIAIKVSGLTKYYGDFLALDRINFKVEKGQIFGFLGPNGAGKTTTIRILTGILIPDKGKAEIMGIDVTKDPIGAKKIMGVVPEVCNVYTDLSAWENIILAGKLYRVRKGERQKRAKQLLQKFNLIKIKDEKTKKLSKGMRQRLILAMSLIHDPEILFLDEPTSGLDVKSTHMIRKILQELKLKGKTIFLTTHNIEEANLICDKVAIINRGKIVAFDTPERLKSAFKRTQSIEVSFDRMPSDIKWVEDIPHIDRYQILGDKLRLYTPDPDIVIRELTKYTEKNKLRFVSLSTLGPSLEDVFVKLTEEKETKL</sequence>
<dbReference type="Gene3D" id="3.40.50.300">
    <property type="entry name" value="P-loop containing nucleotide triphosphate hydrolases"/>
    <property type="match status" value="1"/>
</dbReference>
<comment type="similarity">
    <text evidence="8">Belongs to the ABC transporter superfamily. Drug exporter-1 (DrugE1) (TC 3.A.1.105) family.</text>
</comment>
<dbReference type="FunFam" id="3.40.50.300:FF:000589">
    <property type="entry name" value="ABC transporter, ATP-binding subunit"/>
    <property type="match status" value="1"/>
</dbReference>
<evidence type="ECO:0000313" key="11">
    <source>
        <dbReference type="Proteomes" id="UP000267654"/>
    </source>
</evidence>
<dbReference type="InterPro" id="IPR025302">
    <property type="entry name" value="DrrA1/2-like_C"/>
</dbReference>
<name>A0A662DCU2_UNCAE</name>
<dbReference type="Pfam" id="PF00005">
    <property type="entry name" value="ABC_tran"/>
    <property type="match status" value="1"/>
</dbReference>
<dbReference type="GO" id="GO:0043215">
    <property type="term" value="P:daunorubicin transport"/>
    <property type="evidence" value="ECO:0007669"/>
    <property type="project" value="InterPro"/>
</dbReference>
<dbReference type="GO" id="GO:1900753">
    <property type="term" value="P:doxorubicin transport"/>
    <property type="evidence" value="ECO:0007669"/>
    <property type="project" value="InterPro"/>
</dbReference>
<dbReference type="GO" id="GO:0005524">
    <property type="term" value="F:ATP binding"/>
    <property type="evidence" value="ECO:0007669"/>
    <property type="project" value="UniProtKB-KW"/>
</dbReference>
<protein>
    <submittedName>
        <fullName evidence="10">ATP-binding protein</fullName>
    </submittedName>
</protein>
<evidence type="ECO:0000259" key="9">
    <source>
        <dbReference type="PROSITE" id="PS50893"/>
    </source>
</evidence>
<evidence type="ECO:0000256" key="4">
    <source>
        <dbReference type="ARBA" id="ARBA00022741"/>
    </source>
</evidence>